<dbReference type="PANTHER" id="PTHR43289">
    <property type="entry name" value="MITOGEN-ACTIVATED PROTEIN KINASE KINASE KINASE 20-RELATED"/>
    <property type="match status" value="1"/>
</dbReference>
<evidence type="ECO:0000256" key="1">
    <source>
        <dbReference type="ARBA" id="ARBA00022679"/>
    </source>
</evidence>
<dbReference type="Proteomes" id="UP000321424">
    <property type="component" value="Unassembled WGS sequence"/>
</dbReference>
<dbReference type="RefSeq" id="WP_186818793.1">
    <property type="nucleotide sequence ID" value="NZ_BJXA01000076.1"/>
</dbReference>
<evidence type="ECO:0000256" key="4">
    <source>
        <dbReference type="ARBA" id="ARBA00022840"/>
    </source>
</evidence>
<dbReference type="PROSITE" id="PS00108">
    <property type="entry name" value="PROTEIN_KINASE_ST"/>
    <property type="match status" value="1"/>
</dbReference>
<protein>
    <recommendedName>
        <fullName evidence="7">Protein kinase domain-containing protein</fullName>
    </recommendedName>
</protein>
<keyword evidence="2 5" id="KW-0547">Nucleotide-binding</keyword>
<feature type="binding site" evidence="5">
    <location>
        <position position="44"/>
    </location>
    <ligand>
        <name>ATP</name>
        <dbReference type="ChEBI" id="CHEBI:30616"/>
    </ligand>
</feature>
<sequence length="646" mass="68928">MVTPLERDEPQQIGRYRLLGQLGSGGMGRVLLGVGPDGRLVAIKQVHQHLVTEEDFLPRFRREVQTSMQVSGAFTAAVIDFDVESEEPWLASVFVPGVPLDKAVQDYGPLTPEEVHKLAIGLASALQAIHGVGLIHRDLKPANVILAEDGPRVIDFGIARAVEGRSELTHTGSIIGSPAFMSPEQAQSLPLTPASDIFSLGAVLAMAAGGASPFAGASLPHTLYNIVHTDPDLSGLPPEVRELVEPCLRKDPQERPTPAQLLDFLGPLPPQHRPWSTQVHKAIGAQEAEMSALLADPEATQFVGAAPAPVPASHSADFEQRLQALVEIQRAGVLHRRRKRVLIAAAAVVVLVAGVLAGTALFGGEDERPAGPVANPLAALNLTKLRSLDVCAAVHEPLVSALGNWTTEPSSTQWGTCSGEADGYRFDVDIKRIEGYRDNGKRVAGVPVLEDVTSGADSCGRALFPATTDPQFGIAVRVQGAQPEERCGVADDAAAELARRLTERAPQLPGLRSSLAPHDPCALVDSSVVKLNIGEQVRGAPDQLHTCKWLSTGTVTVALERSKVLVPTEKPIPFDLGGGNIVFTDEADLRSPTCERRGQYRGINSTDAEVVTVQVANPTLNERPEFRCLTAQLVLQNVLDNLPRVN</sequence>
<feature type="domain" description="Protein kinase" evidence="7">
    <location>
        <begin position="16"/>
        <end position="276"/>
    </location>
</feature>
<organism evidence="8 9">
    <name type="scientific">Nocardia ninae NBRC 108245</name>
    <dbReference type="NCBI Taxonomy" id="1210091"/>
    <lineage>
        <taxon>Bacteria</taxon>
        <taxon>Bacillati</taxon>
        <taxon>Actinomycetota</taxon>
        <taxon>Actinomycetes</taxon>
        <taxon>Mycobacteriales</taxon>
        <taxon>Nocardiaceae</taxon>
        <taxon>Nocardia</taxon>
    </lineage>
</organism>
<proteinExistence type="predicted"/>
<evidence type="ECO:0000256" key="3">
    <source>
        <dbReference type="ARBA" id="ARBA00022777"/>
    </source>
</evidence>
<dbReference type="InterPro" id="IPR000719">
    <property type="entry name" value="Prot_kinase_dom"/>
</dbReference>
<evidence type="ECO:0000256" key="5">
    <source>
        <dbReference type="PROSITE-ProRule" id="PRU10141"/>
    </source>
</evidence>
<evidence type="ECO:0000256" key="2">
    <source>
        <dbReference type="ARBA" id="ARBA00022741"/>
    </source>
</evidence>
<dbReference type="GO" id="GO:0004674">
    <property type="term" value="F:protein serine/threonine kinase activity"/>
    <property type="evidence" value="ECO:0007669"/>
    <property type="project" value="TreeGrafter"/>
</dbReference>
<dbReference type="SMART" id="SM00220">
    <property type="entry name" value="S_TKc"/>
    <property type="match status" value="1"/>
</dbReference>
<dbReference type="InterPro" id="IPR017441">
    <property type="entry name" value="Protein_kinase_ATP_BS"/>
</dbReference>
<evidence type="ECO:0000313" key="8">
    <source>
        <dbReference type="EMBL" id="GEM42754.1"/>
    </source>
</evidence>
<keyword evidence="6" id="KW-1133">Transmembrane helix</keyword>
<dbReference type="SUPFAM" id="SSF56112">
    <property type="entry name" value="Protein kinase-like (PK-like)"/>
    <property type="match status" value="1"/>
</dbReference>
<keyword evidence="6" id="KW-0472">Membrane</keyword>
<gene>
    <name evidence="8" type="ORF">NN4_72730</name>
</gene>
<dbReference type="GO" id="GO:0005524">
    <property type="term" value="F:ATP binding"/>
    <property type="evidence" value="ECO:0007669"/>
    <property type="project" value="UniProtKB-UniRule"/>
</dbReference>
<keyword evidence="6" id="KW-0812">Transmembrane</keyword>
<dbReference type="CDD" id="cd14014">
    <property type="entry name" value="STKc_PknB_like"/>
    <property type="match status" value="1"/>
</dbReference>
<comment type="caution">
    <text evidence="8">The sequence shown here is derived from an EMBL/GenBank/DDBJ whole genome shotgun (WGS) entry which is preliminary data.</text>
</comment>
<feature type="transmembrane region" description="Helical" evidence="6">
    <location>
        <begin position="341"/>
        <end position="362"/>
    </location>
</feature>
<dbReference type="InterPro" id="IPR011009">
    <property type="entry name" value="Kinase-like_dom_sf"/>
</dbReference>
<evidence type="ECO:0000259" key="7">
    <source>
        <dbReference type="PROSITE" id="PS50011"/>
    </source>
</evidence>
<dbReference type="Pfam" id="PF00069">
    <property type="entry name" value="Pkinase"/>
    <property type="match status" value="1"/>
</dbReference>
<accession>A0A511MQ85</accession>
<reference evidence="8 9" key="1">
    <citation type="submission" date="2019-07" db="EMBL/GenBank/DDBJ databases">
        <title>Whole genome shotgun sequence of Nocardia ninae NBRC 108245.</title>
        <authorList>
            <person name="Hosoyama A."/>
            <person name="Uohara A."/>
            <person name="Ohji S."/>
            <person name="Ichikawa N."/>
        </authorList>
    </citation>
    <scope>NUCLEOTIDE SEQUENCE [LARGE SCALE GENOMIC DNA]</scope>
    <source>
        <strain evidence="8 9">NBRC 108245</strain>
    </source>
</reference>
<dbReference type="Gene3D" id="3.30.200.20">
    <property type="entry name" value="Phosphorylase Kinase, domain 1"/>
    <property type="match status" value="1"/>
</dbReference>
<dbReference type="EMBL" id="BJXA01000076">
    <property type="protein sequence ID" value="GEM42754.1"/>
    <property type="molecule type" value="Genomic_DNA"/>
</dbReference>
<evidence type="ECO:0000256" key="6">
    <source>
        <dbReference type="SAM" id="Phobius"/>
    </source>
</evidence>
<name>A0A511MQ85_9NOCA</name>
<keyword evidence="9" id="KW-1185">Reference proteome</keyword>
<keyword evidence="4 5" id="KW-0067">ATP-binding</keyword>
<evidence type="ECO:0000313" key="9">
    <source>
        <dbReference type="Proteomes" id="UP000321424"/>
    </source>
</evidence>
<dbReference type="PROSITE" id="PS50011">
    <property type="entry name" value="PROTEIN_KINASE_DOM"/>
    <property type="match status" value="1"/>
</dbReference>
<dbReference type="Gene3D" id="1.10.510.10">
    <property type="entry name" value="Transferase(Phosphotransferase) domain 1"/>
    <property type="match status" value="1"/>
</dbReference>
<dbReference type="PANTHER" id="PTHR43289:SF34">
    <property type="entry name" value="SERINE_THREONINE-PROTEIN KINASE YBDM-RELATED"/>
    <property type="match status" value="1"/>
</dbReference>
<dbReference type="AlphaFoldDB" id="A0A511MQ85"/>
<dbReference type="PROSITE" id="PS00107">
    <property type="entry name" value="PROTEIN_KINASE_ATP"/>
    <property type="match status" value="1"/>
</dbReference>
<keyword evidence="1" id="KW-0808">Transferase</keyword>
<keyword evidence="3" id="KW-0418">Kinase</keyword>
<dbReference type="InterPro" id="IPR008271">
    <property type="entry name" value="Ser/Thr_kinase_AS"/>
</dbReference>